<dbReference type="AlphaFoldDB" id="A0A1I0IK64"/>
<dbReference type="Pfam" id="PF18988">
    <property type="entry name" value="DUF5721"/>
    <property type="match status" value="2"/>
</dbReference>
<evidence type="ECO:0000313" key="1">
    <source>
        <dbReference type="EMBL" id="SET97145.1"/>
    </source>
</evidence>
<evidence type="ECO:0000313" key="2">
    <source>
        <dbReference type="Proteomes" id="UP000199820"/>
    </source>
</evidence>
<dbReference type="STRING" id="1526.SAMN02910262_02302"/>
<dbReference type="InterPro" id="IPR043779">
    <property type="entry name" value="DUF5721"/>
</dbReference>
<protein>
    <submittedName>
        <fullName evidence="1">Uncharacterized protein</fullName>
    </submittedName>
</protein>
<dbReference type="OrthoDB" id="9787986at2"/>
<organism evidence="1 2">
    <name type="scientific">[Clostridium] aminophilum</name>
    <dbReference type="NCBI Taxonomy" id="1526"/>
    <lineage>
        <taxon>Bacteria</taxon>
        <taxon>Bacillati</taxon>
        <taxon>Bacillota</taxon>
        <taxon>Clostridia</taxon>
        <taxon>Lachnospirales</taxon>
        <taxon>Lachnospiraceae</taxon>
    </lineage>
</organism>
<reference evidence="1 2" key="1">
    <citation type="submission" date="2016-10" db="EMBL/GenBank/DDBJ databases">
        <authorList>
            <person name="de Groot N.N."/>
        </authorList>
    </citation>
    <scope>NUCLEOTIDE SEQUENCE [LARGE SCALE GENOMIC DNA]</scope>
    <source>
        <strain evidence="1 2">KH1P1</strain>
    </source>
</reference>
<dbReference type="Proteomes" id="UP000199820">
    <property type="component" value="Unassembled WGS sequence"/>
</dbReference>
<keyword evidence="2" id="KW-1185">Reference proteome</keyword>
<name>A0A1I0IK64_9FIRM</name>
<dbReference type="EMBL" id="FOIL01000087">
    <property type="protein sequence ID" value="SET97145.1"/>
    <property type="molecule type" value="Genomic_DNA"/>
</dbReference>
<sequence>MIALKIEDLKEFTKQLFTGETFDRFLVKEAAFSTFCSFAIDGELKRGFLEEDPDSSANSAAASADNISPVSSAGITSSVSADRFAAWKLLRPHCFQIIKGKQLPESFSVVLKLPAAGTEKFVRGAAPNLAEGTVSGLYLNIRYAEKALTCVTAVSYGQFTLDKSVEREWDESIRKFLKTAGIAAMEG</sequence>
<proteinExistence type="predicted"/>
<accession>A0A1I0IK64</accession>
<dbReference type="RefSeq" id="WP_074650732.1">
    <property type="nucleotide sequence ID" value="NZ_FOIL01000087.1"/>
</dbReference>
<gene>
    <name evidence="1" type="ORF">SAMN04487771_10873</name>
</gene>